<evidence type="ECO:0000313" key="2">
    <source>
        <dbReference type="Proteomes" id="UP001432322"/>
    </source>
</evidence>
<dbReference type="Proteomes" id="UP001432322">
    <property type="component" value="Unassembled WGS sequence"/>
</dbReference>
<feature type="non-terminal residue" evidence="1">
    <location>
        <position position="98"/>
    </location>
</feature>
<organism evidence="1 2">
    <name type="scientific">Pristionchus fissidentatus</name>
    <dbReference type="NCBI Taxonomy" id="1538716"/>
    <lineage>
        <taxon>Eukaryota</taxon>
        <taxon>Metazoa</taxon>
        <taxon>Ecdysozoa</taxon>
        <taxon>Nematoda</taxon>
        <taxon>Chromadorea</taxon>
        <taxon>Rhabditida</taxon>
        <taxon>Rhabditina</taxon>
        <taxon>Diplogasteromorpha</taxon>
        <taxon>Diplogasteroidea</taxon>
        <taxon>Neodiplogasteridae</taxon>
        <taxon>Pristionchus</taxon>
    </lineage>
</organism>
<feature type="non-terminal residue" evidence="1">
    <location>
        <position position="1"/>
    </location>
</feature>
<name>A0AAV5WPP7_9BILA</name>
<dbReference type="EMBL" id="BTSY01000006">
    <property type="protein sequence ID" value="GMT31734.1"/>
    <property type="molecule type" value="Genomic_DNA"/>
</dbReference>
<dbReference type="AlphaFoldDB" id="A0AAV5WPP7"/>
<proteinExistence type="predicted"/>
<accession>A0AAV5WPP7</accession>
<keyword evidence="2" id="KW-1185">Reference proteome</keyword>
<reference evidence="1" key="1">
    <citation type="submission" date="2023-10" db="EMBL/GenBank/DDBJ databases">
        <title>Genome assembly of Pristionchus species.</title>
        <authorList>
            <person name="Yoshida K."/>
            <person name="Sommer R.J."/>
        </authorList>
    </citation>
    <scope>NUCLEOTIDE SEQUENCE</scope>
    <source>
        <strain evidence="1">RS5133</strain>
    </source>
</reference>
<sequence length="98" mass="11364">SPLTIVEESRKRIRKISDKSNDVLFTVIYRSLDAMTLILQPSSDSNKIQRALATLEFERKQTMEDDEERAIDLRNSIYDLIHCLQVTLQELTKNKGQP</sequence>
<evidence type="ECO:0000313" key="1">
    <source>
        <dbReference type="EMBL" id="GMT31734.1"/>
    </source>
</evidence>
<gene>
    <name evidence="1" type="ORF">PFISCL1PPCAC_23030</name>
</gene>
<comment type="caution">
    <text evidence="1">The sequence shown here is derived from an EMBL/GenBank/DDBJ whole genome shotgun (WGS) entry which is preliminary data.</text>
</comment>
<protein>
    <submittedName>
        <fullName evidence="1">Uncharacterized protein</fullName>
    </submittedName>
</protein>